<gene>
    <name evidence="2" type="ORF">ACWI_35110</name>
</gene>
<accession>A0A1F2PD81</accession>
<protein>
    <submittedName>
        <fullName evidence="2">GMP synthase subunit B</fullName>
    </submittedName>
</protein>
<evidence type="ECO:0000256" key="1">
    <source>
        <dbReference type="PIRSR" id="PIRSR006661-1"/>
    </source>
</evidence>
<dbReference type="SUPFAM" id="SSF52402">
    <property type="entry name" value="Adenine nucleotide alpha hydrolases-like"/>
    <property type="match status" value="1"/>
</dbReference>
<dbReference type="RefSeq" id="WP_070372742.1">
    <property type="nucleotide sequence ID" value="NZ_LKEU01000050.1"/>
</dbReference>
<proteinExistence type="predicted"/>
<dbReference type="AlphaFoldDB" id="A0A1F2PD81"/>
<dbReference type="InterPro" id="IPR005232">
    <property type="entry name" value="LarE"/>
</dbReference>
<evidence type="ECO:0000313" key="3">
    <source>
        <dbReference type="Proteomes" id="UP000176244"/>
    </source>
</evidence>
<reference evidence="2 3" key="1">
    <citation type="submission" date="2015-09" db="EMBL/GenBank/DDBJ databases">
        <title>Genome sequence of Acetobacterium wieringae DSM 1911.</title>
        <authorList>
            <person name="Poehlein A."/>
            <person name="Bengelsdorf F.R."/>
            <person name="Schiel-Bengelsdorf B."/>
            <person name="Duerre P."/>
            <person name="Daniel R."/>
        </authorList>
    </citation>
    <scope>NUCLEOTIDE SEQUENCE [LARGE SCALE GENOMIC DNA]</scope>
    <source>
        <strain evidence="2 3">DSM 1911</strain>
    </source>
</reference>
<evidence type="ECO:0000313" key="2">
    <source>
        <dbReference type="EMBL" id="OFV68974.1"/>
    </source>
</evidence>
<dbReference type="GO" id="GO:0016783">
    <property type="term" value="F:sulfurtransferase activity"/>
    <property type="evidence" value="ECO:0007669"/>
    <property type="project" value="InterPro"/>
</dbReference>
<dbReference type="EMBL" id="LKEU01000050">
    <property type="protein sequence ID" value="OFV68974.1"/>
    <property type="molecule type" value="Genomic_DNA"/>
</dbReference>
<dbReference type="CDD" id="cd01990">
    <property type="entry name" value="LarE-like"/>
    <property type="match status" value="1"/>
</dbReference>
<organism evidence="2 3">
    <name type="scientific">Acetobacterium wieringae</name>
    <dbReference type="NCBI Taxonomy" id="52694"/>
    <lineage>
        <taxon>Bacteria</taxon>
        <taxon>Bacillati</taxon>
        <taxon>Bacillota</taxon>
        <taxon>Clostridia</taxon>
        <taxon>Eubacteriales</taxon>
        <taxon>Eubacteriaceae</taxon>
        <taxon>Acetobacterium</taxon>
    </lineage>
</organism>
<feature type="active site" description="Nucleophile and sulfur donor" evidence="1">
    <location>
        <position position="183"/>
    </location>
</feature>
<dbReference type="Gene3D" id="3.40.50.620">
    <property type="entry name" value="HUPs"/>
    <property type="match status" value="1"/>
</dbReference>
<comment type="caution">
    <text evidence="2">The sequence shown here is derived from an EMBL/GenBank/DDBJ whole genome shotgun (WGS) entry which is preliminary data.</text>
</comment>
<dbReference type="Proteomes" id="UP000176244">
    <property type="component" value="Unassembled WGS sequence"/>
</dbReference>
<dbReference type="PANTHER" id="PTHR43169">
    <property type="entry name" value="EXSB FAMILY PROTEIN"/>
    <property type="match status" value="1"/>
</dbReference>
<dbReference type="InterPro" id="IPR052188">
    <property type="entry name" value="Ni-pincer_cofactor_biosynth"/>
</dbReference>
<dbReference type="NCBIfam" id="TIGR00268">
    <property type="entry name" value="ATP-dependent sacrificial sulfur transferase LarE"/>
    <property type="match status" value="1"/>
</dbReference>
<dbReference type="InterPro" id="IPR014729">
    <property type="entry name" value="Rossmann-like_a/b/a_fold"/>
</dbReference>
<dbReference type="PANTHER" id="PTHR43169:SF2">
    <property type="entry name" value="NAD_GMP SYNTHASE DOMAIN-CONTAINING PROTEIN"/>
    <property type="match status" value="1"/>
</dbReference>
<dbReference type="STRING" id="52694.ACWI_35110"/>
<name>A0A1F2PD81_9FIRM</name>
<dbReference type="PIRSF" id="PIRSF006661">
    <property type="entry name" value="PP-lp_UCP006661"/>
    <property type="match status" value="1"/>
</dbReference>
<sequence>MEINTILTPVLAEKLVVLKDNIKRFPKVSIAFSGGVDSTLLLQVAVSVLGDAVLPITVNGAMLPRSEFAEAQALAKAIGAIPLVLEADVFALENFVKNPTDRCYHCKKFIFTQIKDAALANGYEVILDGSNLDDMKDYRPGIKALGELGVFSPLKESGLTKQDIRDLSAYYGLPTATKPAMACLATRIPTNTPITPAALAAIEAGEDFLKSLGLSQYRLRLLGDTAKIECDPDDFTVIIDNRLALIDTLKNLGIKSITLDLAGYNCGNMNG</sequence>